<feature type="compositionally biased region" description="Polar residues" evidence="1">
    <location>
        <begin position="137"/>
        <end position="156"/>
    </location>
</feature>
<evidence type="ECO:0000313" key="4">
    <source>
        <dbReference type="Proteomes" id="UP000827092"/>
    </source>
</evidence>
<feature type="region of interest" description="Disordered" evidence="1">
    <location>
        <begin position="318"/>
        <end position="341"/>
    </location>
</feature>
<feature type="compositionally biased region" description="Basic and acidic residues" evidence="1">
    <location>
        <begin position="290"/>
        <end position="304"/>
    </location>
</feature>
<dbReference type="Proteomes" id="UP000827092">
    <property type="component" value="Unassembled WGS sequence"/>
</dbReference>
<feature type="region of interest" description="Disordered" evidence="1">
    <location>
        <begin position="235"/>
        <end position="304"/>
    </location>
</feature>
<evidence type="ECO:0000256" key="2">
    <source>
        <dbReference type="SAM" id="SignalP"/>
    </source>
</evidence>
<sequence>MIWSAIVLIVICPVIYCQSNNHTTEDLQKQSKPLFIIPTTVPSVVQSSENTEKFSKRHSIDRLPFNSDVEGEEGSTDDFLASESSVNVIKDDINTKDVAAESKPSEPESEDLKAILEFNNRSSFESVLNEKSENEFQSKQLGNSSSGSDQTKTQSKVVLSQAINPSSSSITKAQRQENELLSKRIDGLLPFNGGSYREIGKLDSDVSPDLESFERLSNQLGSKLALKSEFQNQRQYPKSDFDGNIDSNIQSSFYPPSEDDRKLFSGERNFSGKEKSESGISAKPYTGTRSEGKNGNDGHYDSDYPEVTRKVTVVHQKTMRSMSRTEEQESINVPEKPEGRFANGDGIILKTQPSANILSHPKTRTKEETIILVEGSHIPGKNYGPEDDLFGYHFNAYKDDPKQQNDQFKGSSDINSGDAPINSHIQHSNHGNGVSTQFYVGNHPSTSKGSKLKSTEPEDNYYHEIAGNIAPIGNDAHVKCPHNVDDSDGDNLGVKHGEIDPNQLYIDAKTGELIKFVTEGDPEANFQHPSSEEVNKLLEDSQGWSQQEHFDDSVDSKEGLNLQNFGNVHSNNFDAKRKFKTRSTSKIPDLPNPETLTHSLFNKPSKENHFKQPDINTKEFRFEGSLKGINLETDPSLGAFPGTHVSQNDFKDDGNFKGIANVPTNNGVLCPQHHSSVSGDDGNYGQKLNLGNIDYSPPNVKGGPEHDLKNIIGSLPENYGEKNGNSFHEILNQPANEHFNDQNFETKLIDGNYKGSNQDYKGSNQGQPKLFNKPKNKPPTYNGLPYKNVYFEFPTKQTNQNFNAPKLNSGSYANFHTGNKKGTVNNNYGNDNDNHNILDCIKSHNHFKYQNIGIPQNNNKGSPMDIRKHPNYMVSLQNLFGFKAPGFSQNKGSSNNKNNRIPKHQTNGYPKGDLTYLPEIPLSQKNYKPYYHRQYNTKSEVSPNSAHKGFNFQNAGKGDQHLGYELPKNGKYDDSSYNLDASIGEHGKYNSHKNLPMHIPNFQQQQHSEEFGNKFDTINVHQQPGEYILVEIDDNNKDSDLEHYYNLYNNNFNGEQVDLNHLNGKSGRSFAANGNTVKHPQSRNVRYVYNGGRDITFPLRRLASTGYHMARAVIPLMEHSRHNSVHGNVLQFNKRKGLVEDFEDSVKA</sequence>
<evidence type="ECO:0000256" key="1">
    <source>
        <dbReference type="SAM" id="MobiDB-lite"/>
    </source>
</evidence>
<feature type="compositionally biased region" description="Polar residues" evidence="1">
    <location>
        <begin position="754"/>
        <end position="767"/>
    </location>
</feature>
<feature type="compositionally biased region" description="Low complexity" evidence="1">
    <location>
        <begin position="890"/>
        <end position="899"/>
    </location>
</feature>
<reference evidence="3 4" key="1">
    <citation type="journal article" date="2022" name="Nat. Ecol. Evol.">
        <title>A masculinizing supergene underlies an exaggerated male reproductive morph in a spider.</title>
        <authorList>
            <person name="Hendrickx F."/>
            <person name="De Corte Z."/>
            <person name="Sonet G."/>
            <person name="Van Belleghem S.M."/>
            <person name="Kostlbacher S."/>
            <person name="Vangestel C."/>
        </authorList>
    </citation>
    <scope>NUCLEOTIDE SEQUENCE [LARGE SCALE GENOMIC DNA]</scope>
    <source>
        <strain evidence="3">W744_W776</strain>
    </source>
</reference>
<feature type="region of interest" description="Disordered" evidence="1">
    <location>
        <begin position="885"/>
        <end position="912"/>
    </location>
</feature>
<keyword evidence="4" id="KW-1185">Reference proteome</keyword>
<keyword evidence="2" id="KW-0732">Signal</keyword>
<gene>
    <name evidence="3" type="ORF">JTE90_013287</name>
</gene>
<feature type="compositionally biased region" description="Polar residues" evidence="1">
    <location>
        <begin position="245"/>
        <end position="254"/>
    </location>
</feature>
<organism evidence="3 4">
    <name type="scientific">Oedothorax gibbosus</name>
    <dbReference type="NCBI Taxonomy" id="931172"/>
    <lineage>
        <taxon>Eukaryota</taxon>
        <taxon>Metazoa</taxon>
        <taxon>Ecdysozoa</taxon>
        <taxon>Arthropoda</taxon>
        <taxon>Chelicerata</taxon>
        <taxon>Arachnida</taxon>
        <taxon>Araneae</taxon>
        <taxon>Araneomorphae</taxon>
        <taxon>Entelegynae</taxon>
        <taxon>Araneoidea</taxon>
        <taxon>Linyphiidae</taxon>
        <taxon>Erigoninae</taxon>
        <taxon>Oedothorax</taxon>
    </lineage>
</organism>
<dbReference type="AlphaFoldDB" id="A0AAV6VD09"/>
<name>A0AAV6VD09_9ARAC</name>
<feature type="chain" id="PRO_5043529422" evidence="2">
    <location>
        <begin position="18"/>
        <end position="1148"/>
    </location>
</feature>
<protein>
    <submittedName>
        <fullName evidence="3">Uncharacterized protein</fullName>
    </submittedName>
</protein>
<feature type="region of interest" description="Disordered" evidence="1">
    <location>
        <begin position="133"/>
        <end position="156"/>
    </location>
</feature>
<accession>A0AAV6VD09</accession>
<feature type="region of interest" description="Disordered" evidence="1">
    <location>
        <begin position="749"/>
        <end position="781"/>
    </location>
</feature>
<feature type="region of interest" description="Disordered" evidence="1">
    <location>
        <begin position="939"/>
        <end position="962"/>
    </location>
</feature>
<feature type="signal peptide" evidence="2">
    <location>
        <begin position="1"/>
        <end position="17"/>
    </location>
</feature>
<comment type="caution">
    <text evidence="3">The sequence shown here is derived from an EMBL/GenBank/DDBJ whole genome shotgun (WGS) entry which is preliminary data.</text>
</comment>
<proteinExistence type="predicted"/>
<dbReference type="EMBL" id="JAFNEN010000102">
    <property type="protein sequence ID" value="KAG8194539.1"/>
    <property type="molecule type" value="Genomic_DNA"/>
</dbReference>
<evidence type="ECO:0000313" key="3">
    <source>
        <dbReference type="EMBL" id="KAG8194539.1"/>
    </source>
</evidence>
<feature type="compositionally biased region" description="Basic and acidic residues" evidence="1">
    <location>
        <begin position="258"/>
        <end position="277"/>
    </location>
</feature>